<name>A0A6A5TUY7_9PLEO</name>
<keyword evidence="5" id="KW-1185">Reference proteome</keyword>
<dbReference type="InterPro" id="IPR052367">
    <property type="entry name" value="Thiosulfate_ST/Rhodanese-like"/>
</dbReference>
<dbReference type="InterPro" id="IPR001763">
    <property type="entry name" value="Rhodanese-like_dom"/>
</dbReference>
<sequence length="220" mass="24413">MELHLATCALCLIIGIESIVAPQWLNATTPNFLRGPATHPKLTPRLTNKLWQPRGARRAKLSSTSLTAAATHQPQQQTKMAAPSPKQLLIDVRSPAEFATGALSNDLYRAVNIEYSLIDQLADIYLARGIFIDKDNDITLYCRSGRRSNLALQTLRALGYRNVRDIGGFEDARAVLKKEESERAAGFVKETRTPERDEGEKQRQRAKSFGALLEGLKGLE</sequence>
<organism evidence="4 5">
    <name type="scientific">Byssothecium circinans</name>
    <dbReference type="NCBI Taxonomy" id="147558"/>
    <lineage>
        <taxon>Eukaryota</taxon>
        <taxon>Fungi</taxon>
        <taxon>Dikarya</taxon>
        <taxon>Ascomycota</taxon>
        <taxon>Pezizomycotina</taxon>
        <taxon>Dothideomycetes</taxon>
        <taxon>Pleosporomycetidae</taxon>
        <taxon>Pleosporales</taxon>
        <taxon>Massarineae</taxon>
        <taxon>Massarinaceae</taxon>
        <taxon>Byssothecium</taxon>
    </lineage>
</organism>
<feature type="compositionally biased region" description="Basic and acidic residues" evidence="1">
    <location>
        <begin position="182"/>
        <end position="203"/>
    </location>
</feature>
<dbReference type="CDD" id="cd00158">
    <property type="entry name" value="RHOD"/>
    <property type="match status" value="1"/>
</dbReference>
<dbReference type="OrthoDB" id="361797at2759"/>
<gene>
    <name evidence="4" type="ORF">CC80DRAFT_505363</name>
</gene>
<feature type="region of interest" description="Disordered" evidence="1">
    <location>
        <begin position="182"/>
        <end position="206"/>
    </location>
</feature>
<keyword evidence="2" id="KW-0732">Signal</keyword>
<dbReference type="EMBL" id="ML976994">
    <property type="protein sequence ID" value="KAF1955472.1"/>
    <property type="molecule type" value="Genomic_DNA"/>
</dbReference>
<dbReference type="AlphaFoldDB" id="A0A6A5TUY7"/>
<dbReference type="Proteomes" id="UP000800035">
    <property type="component" value="Unassembled WGS sequence"/>
</dbReference>
<dbReference type="SMART" id="SM00450">
    <property type="entry name" value="RHOD"/>
    <property type="match status" value="1"/>
</dbReference>
<evidence type="ECO:0000259" key="3">
    <source>
        <dbReference type="PROSITE" id="PS50206"/>
    </source>
</evidence>
<dbReference type="PANTHER" id="PTHR45431:SF3">
    <property type="entry name" value="RHODANESE-LIKE DOMAIN-CONTAINING PROTEIN 15, CHLOROPLASTIC"/>
    <property type="match status" value="1"/>
</dbReference>
<dbReference type="PANTHER" id="PTHR45431">
    <property type="entry name" value="RHODANESE-LIKE DOMAIN-CONTAINING PROTEIN 15, CHLOROPLASTIC"/>
    <property type="match status" value="1"/>
</dbReference>
<reference evidence="4" key="1">
    <citation type="journal article" date="2020" name="Stud. Mycol.">
        <title>101 Dothideomycetes genomes: a test case for predicting lifestyles and emergence of pathogens.</title>
        <authorList>
            <person name="Haridas S."/>
            <person name="Albert R."/>
            <person name="Binder M."/>
            <person name="Bloem J."/>
            <person name="Labutti K."/>
            <person name="Salamov A."/>
            <person name="Andreopoulos B."/>
            <person name="Baker S."/>
            <person name="Barry K."/>
            <person name="Bills G."/>
            <person name="Bluhm B."/>
            <person name="Cannon C."/>
            <person name="Castanera R."/>
            <person name="Culley D."/>
            <person name="Daum C."/>
            <person name="Ezra D."/>
            <person name="Gonzalez J."/>
            <person name="Henrissat B."/>
            <person name="Kuo A."/>
            <person name="Liang C."/>
            <person name="Lipzen A."/>
            <person name="Lutzoni F."/>
            <person name="Magnuson J."/>
            <person name="Mondo S."/>
            <person name="Nolan M."/>
            <person name="Ohm R."/>
            <person name="Pangilinan J."/>
            <person name="Park H.-J."/>
            <person name="Ramirez L."/>
            <person name="Alfaro M."/>
            <person name="Sun H."/>
            <person name="Tritt A."/>
            <person name="Yoshinaga Y."/>
            <person name="Zwiers L.-H."/>
            <person name="Turgeon B."/>
            <person name="Goodwin S."/>
            <person name="Spatafora J."/>
            <person name="Crous P."/>
            <person name="Grigoriev I."/>
        </authorList>
    </citation>
    <scope>NUCLEOTIDE SEQUENCE</scope>
    <source>
        <strain evidence="4">CBS 675.92</strain>
    </source>
</reference>
<feature type="signal peptide" evidence="2">
    <location>
        <begin position="1"/>
        <end position="18"/>
    </location>
</feature>
<accession>A0A6A5TUY7</accession>
<feature type="chain" id="PRO_5025369591" description="Rhodanese domain-containing protein" evidence="2">
    <location>
        <begin position="19"/>
        <end position="220"/>
    </location>
</feature>
<evidence type="ECO:0000313" key="4">
    <source>
        <dbReference type="EMBL" id="KAF1955472.1"/>
    </source>
</evidence>
<dbReference type="InterPro" id="IPR036873">
    <property type="entry name" value="Rhodanese-like_dom_sf"/>
</dbReference>
<feature type="domain" description="Rhodanese" evidence="3">
    <location>
        <begin position="83"/>
        <end position="180"/>
    </location>
</feature>
<dbReference type="SUPFAM" id="SSF52821">
    <property type="entry name" value="Rhodanese/Cell cycle control phosphatase"/>
    <property type="match status" value="1"/>
</dbReference>
<dbReference type="PROSITE" id="PS50206">
    <property type="entry name" value="RHODANESE_3"/>
    <property type="match status" value="1"/>
</dbReference>
<dbReference type="Gene3D" id="3.40.250.10">
    <property type="entry name" value="Rhodanese-like domain"/>
    <property type="match status" value="1"/>
</dbReference>
<feature type="region of interest" description="Disordered" evidence="1">
    <location>
        <begin position="62"/>
        <end position="82"/>
    </location>
</feature>
<proteinExistence type="predicted"/>
<evidence type="ECO:0000256" key="1">
    <source>
        <dbReference type="SAM" id="MobiDB-lite"/>
    </source>
</evidence>
<feature type="compositionally biased region" description="Low complexity" evidence="1">
    <location>
        <begin position="62"/>
        <end position="78"/>
    </location>
</feature>
<evidence type="ECO:0000313" key="5">
    <source>
        <dbReference type="Proteomes" id="UP000800035"/>
    </source>
</evidence>
<protein>
    <recommendedName>
        <fullName evidence="3">Rhodanese domain-containing protein</fullName>
    </recommendedName>
</protein>
<dbReference type="Pfam" id="PF00581">
    <property type="entry name" value="Rhodanese"/>
    <property type="match status" value="1"/>
</dbReference>
<evidence type="ECO:0000256" key="2">
    <source>
        <dbReference type="SAM" id="SignalP"/>
    </source>
</evidence>